<evidence type="ECO:0000259" key="4">
    <source>
        <dbReference type="Pfam" id="PF00535"/>
    </source>
</evidence>
<gene>
    <name evidence="5" type="ORF">LZL92_08310</name>
</gene>
<dbReference type="PANTHER" id="PTHR43685:SF5">
    <property type="entry name" value="GLYCOSYLTRANSFERASE EPSE-RELATED"/>
    <property type="match status" value="1"/>
</dbReference>
<name>A0ABT1WV34_ACTSU</name>
<dbReference type="Proteomes" id="UP001206331">
    <property type="component" value="Unassembled WGS sequence"/>
</dbReference>
<dbReference type="InterPro" id="IPR050834">
    <property type="entry name" value="Glycosyltransf_2"/>
</dbReference>
<dbReference type="Pfam" id="PF00535">
    <property type="entry name" value="Glycos_transf_2"/>
    <property type="match status" value="1"/>
</dbReference>
<keyword evidence="3" id="KW-0808">Transferase</keyword>
<dbReference type="InterPro" id="IPR029044">
    <property type="entry name" value="Nucleotide-diphossugar_trans"/>
</dbReference>
<keyword evidence="2" id="KW-0328">Glycosyltransferase</keyword>
<dbReference type="EMBL" id="JAJUPA010000008">
    <property type="protein sequence ID" value="MCQ9630288.1"/>
    <property type="molecule type" value="Genomic_DNA"/>
</dbReference>
<dbReference type="CDD" id="cd00761">
    <property type="entry name" value="Glyco_tranf_GTA_type"/>
    <property type="match status" value="1"/>
</dbReference>
<proteinExistence type="inferred from homology"/>
<feature type="domain" description="Glycosyltransferase 2-like" evidence="4">
    <location>
        <begin position="6"/>
        <end position="135"/>
    </location>
</feature>
<dbReference type="Gene3D" id="3.90.550.10">
    <property type="entry name" value="Spore Coat Polysaccharide Biosynthesis Protein SpsA, Chain A"/>
    <property type="match status" value="1"/>
</dbReference>
<protein>
    <submittedName>
        <fullName evidence="5">Glycosyltransferase family 2 protein</fullName>
    </submittedName>
</protein>
<dbReference type="InterPro" id="IPR001173">
    <property type="entry name" value="Glyco_trans_2-like"/>
</dbReference>
<evidence type="ECO:0000256" key="2">
    <source>
        <dbReference type="ARBA" id="ARBA00022676"/>
    </source>
</evidence>
<evidence type="ECO:0000256" key="1">
    <source>
        <dbReference type="ARBA" id="ARBA00006739"/>
    </source>
</evidence>
<accession>A0ABT1WV34</accession>
<comment type="caution">
    <text evidence="5">The sequence shown here is derived from an EMBL/GenBank/DDBJ whole genome shotgun (WGS) entry which is preliminary data.</text>
</comment>
<reference evidence="5 6" key="1">
    <citation type="submission" date="2021-12" db="EMBL/GenBank/DDBJ databases">
        <title>Identification and characterization of A. suis stains in western Canada.</title>
        <authorList>
            <person name="Kulathunga D.G.R.S."/>
            <person name="De Oliveira Costa M."/>
        </authorList>
    </citation>
    <scope>NUCLEOTIDE SEQUENCE [LARGE SCALE GENOMIC DNA]</scope>
    <source>
        <strain evidence="5 6">18_292</strain>
    </source>
</reference>
<dbReference type="PANTHER" id="PTHR43685">
    <property type="entry name" value="GLYCOSYLTRANSFERASE"/>
    <property type="match status" value="1"/>
</dbReference>
<organism evidence="5 6">
    <name type="scientific">Actinobacillus suis</name>
    <dbReference type="NCBI Taxonomy" id="716"/>
    <lineage>
        <taxon>Bacteria</taxon>
        <taxon>Pseudomonadati</taxon>
        <taxon>Pseudomonadota</taxon>
        <taxon>Gammaproteobacteria</taxon>
        <taxon>Pasteurellales</taxon>
        <taxon>Pasteurellaceae</taxon>
        <taxon>Actinobacillus</taxon>
    </lineage>
</organism>
<evidence type="ECO:0000313" key="6">
    <source>
        <dbReference type="Proteomes" id="UP001206331"/>
    </source>
</evidence>
<sequence>MMPLISIIMPVYNAEEYIEEAIKSVLNQTYSNWELILVDDCSTDNSCNVIQKYLLDIRIKFFRNKINSGPALTRNLALDNASGEYITFLDSDDFWEKDKLLNQINFMIEHKLSMSHGNYHFCNVNRKVIKSVKTDRKISYNDLLKGNQFKIMTVMLKRDLINSLCFENIKHEDYMFFLKCLNRTNFSLCDLSKIDSYCRIGKLSVSSNKMRSAFWTWSIYYKHLKLGLVKSVYYFAFYAINGFLKYR</sequence>
<keyword evidence="6" id="KW-1185">Reference proteome</keyword>
<dbReference type="RefSeq" id="WP_015674396.1">
    <property type="nucleotide sequence ID" value="NZ_JAJUOZ010000009.1"/>
</dbReference>
<evidence type="ECO:0000256" key="3">
    <source>
        <dbReference type="ARBA" id="ARBA00022679"/>
    </source>
</evidence>
<evidence type="ECO:0000313" key="5">
    <source>
        <dbReference type="EMBL" id="MCQ9630288.1"/>
    </source>
</evidence>
<dbReference type="SUPFAM" id="SSF53448">
    <property type="entry name" value="Nucleotide-diphospho-sugar transferases"/>
    <property type="match status" value="1"/>
</dbReference>
<comment type="similarity">
    <text evidence="1">Belongs to the glycosyltransferase 2 family.</text>
</comment>